<proteinExistence type="predicted"/>
<evidence type="ECO:0000313" key="2">
    <source>
        <dbReference type="EMBL" id="KAK7291002.1"/>
    </source>
</evidence>
<comment type="caution">
    <text evidence="2">The sequence shown here is derived from an EMBL/GenBank/DDBJ whole genome shotgun (WGS) entry which is preliminary data.</text>
</comment>
<feature type="compositionally biased region" description="Basic and acidic residues" evidence="1">
    <location>
        <begin position="210"/>
        <end position="234"/>
    </location>
</feature>
<feature type="region of interest" description="Disordered" evidence="1">
    <location>
        <begin position="58"/>
        <end position="115"/>
    </location>
</feature>
<protein>
    <submittedName>
        <fullName evidence="2">Uncharacterized protein</fullName>
    </submittedName>
</protein>
<evidence type="ECO:0000256" key="1">
    <source>
        <dbReference type="SAM" id="MobiDB-lite"/>
    </source>
</evidence>
<feature type="region of interest" description="Disordered" evidence="1">
    <location>
        <begin position="131"/>
        <end position="262"/>
    </location>
</feature>
<sequence>MKTISGNCVSTKQISLSKAAKILSKFVSADNGASQVSSAYLHRASAAFNELKQLHKELKSPHSHKKHERPKTEEIHDDSGKLVENSIQNFEISRELNHRRHFDSENADEDGKKSTQTAVKFRQELYDSIEYDAGSLGSENHKKNKKRKQGVESRHDRDSRVKVEEREDEGKLPTSVENETKSVRQQGDEGYGNMGIEEGKKQKKEKKKKDKEGEGKLHTSVKNETESGQEHGNEGDSNTGMEEGKKQKKEKKKDKEGKNTNLSGIGCARHEISFTYGSYFSLKLSPHLYTLSHTPISISISIS</sequence>
<gene>
    <name evidence="2" type="ORF">RIF29_05833</name>
</gene>
<name>A0AAN9PAW2_CROPI</name>
<keyword evidence="3" id="KW-1185">Reference proteome</keyword>
<dbReference type="PANTHER" id="PTHR48227">
    <property type="entry name" value="DNA TOPOISOMERASE 1-LIKE"/>
    <property type="match status" value="1"/>
</dbReference>
<dbReference type="AlphaFoldDB" id="A0AAN9PAW2"/>
<organism evidence="2 3">
    <name type="scientific">Crotalaria pallida</name>
    <name type="common">Smooth rattlebox</name>
    <name type="synonym">Crotalaria striata</name>
    <dbReference type="NCBI Taxonomy" id="3830"/>
    <lineage>
        <taxon>Eukaryota</taxon>
        <taxon>Viridiplantae</taxon>
        <taxon>Streptophyta</taxon>
        <taxon>Embryophyta</taxon>
        <taxon>Tracheophyta</taxon>
        <taxon>Spermatophyta</taxon>
        <taxon>Magnoliopsida</taxon>
        <taxon>eudicotyledons</taxon>
        <taxon>Gunneridae</taxon>
        <taxon>Pentapetalae</taxon>
        <taxon>rosids</taxon>
        <taxon>fabids</taxon>
        <taxon>Fabales</taxon>
        <taxon>Fabaceae</taxon>
        <taxon>Papilionoideae</taxon>
        <taxon>50 kb inversion clade</taxon>
        <taxon>genistoids sensu lato</taxon>
        <taxon>core genistoids</taxon>
        <taxon>Crotalarieae</taxon>
        <taxon>Crotalaria</taxon>
    </lineage>
</organism>
<dbReference type="PANTHER" id="PTHR48227:SF1">
    <property type="entry name" value="DNA LIGASE 1-LIKE"/>
    <property type="match status" value="1"/>
</dbReference>
<accession>A0AAN9PAW2</accession>
<evidence type="ECO:0000313" key="3">
    <source>
        <dbReference type="Proteomes" id="UP001372338"/>
    </source>
</evidence>
<dbReference type="EMBL" id="JAYWIO010000001">
    <property type="protein sequence ID" value="KAK7291002.1"/>
    <property type="molecule type" value="Genomic_DNA"/>
</dbReference>
<reference evidence="2 3" key="1">
    <citation type="submission" date="2024-01" db="EMBL/GenBank/DDBJ databases">
        <title>The genomes of 5 underutilized Papilionoideae crops provide insights into root nodulation and disease resistanc.</title>
        <authorList>
            <person name="Yuan L."/>
        </authorList>
    </citation>
    <scope>NUCLEOTIDE SEQUENCE [LARGE SCALE GENOMIC DNA]</scope>
    <source>
        <strain evidence="2">ZHUSHIDOU_FW_LH</strain>
        <tissue evidence="2">Leaf</tissue>
    </source>
</reference>
<feature type="compositionally biased region" description="Basic and acidic residues" evidence="1">
    <location>
        <begin position="70"/>
        <end position="81"/>
    </location>
</feature>
<dbReference type="Proteomes" id="UP001372338">
    <property type="component" value="Unassembled WGS sequence"/>
</dbReference>
<feature type="compositionally biased region" description="Basic and acidic residues" evidence="1">
    <location>
        <begin position="149"/>
        <end position="171"/>
    </location>
</feature>